<dbReference type="GO" id="GO:0004252">
    <property type="term" value="F:serine-type endopeptidase activity"/>
    <property type="evidence" value="ECO:0007669"/>
    <property type="project" value="InterPro"/>
</dbReference>
<dbReference type="AlphaFoldDB" id="W7WYG9"/>
<evidence type="ECO:0000313" key="8">
    <source>
        <dbReference type="EMBL" id="EWS71910.1"/>
    </source>
</evidence>
<reference evidence="9" key="1">
    <citation type="journal article" date="2006" name="PLoS Biol.">
        <title>Macronuclear genome sequence of the ciliate Tetrahymena thermophila, a model eukaryote.</title>
        <authorList>
            <person name="Eisen J.A."/>
            <person name="Coyne R.S."/>
            <person name="Wu M."/>
            <person name="Wu D."/>
            <person name="Thiagarajan M."/>
            <person name="Wortman J.R."/>
            <person name="Badger J.H."/>
            <person name="Ren Q."/>
            <person name="Amedeo P."/>
            <person name="Jones K.M."/>
            <person name="Tallon L.J."/>
            <person name="Delcher A.L."/>
            <person name="Salzberg S.L."/>
            <person name="Silva J.C."/>
            <person name="Haas B.J."/>
            <person name="Majoros W.H."/>
            <person name="Farzad M."/>
            <person name="Carlton J.M."/>
            <person name="Smith R.K. Jr."/>
            <person name="Garg J."/>
            <person name="Pearlman R.E."/>
            <person name="Karrer K.M."/>
            <person name="Sun L."/>
            <person name="Manning G."/>
            <person name="Elde N.C."/>
            <person name="Turkewitz A.P."/>
            <person name="Asai D.J."/>
            <person name="Wilkes D.E."/>
            <person name="Wang Y."/>
            <person name="Cai H."/>
            <person name="Collins K."/>
            <person name="Stewart B.A."/>
            <person name="Lee S.R."/>
            <person name="Wilamowska K."/>
            <person name="Weinberg Z."/>
            <person name="Ruzzo W.L."/>
            <person name="Wloga D."/>
            <person name="Gaertig J."/>
            <person name="Frankel J."/>
            <person name="Tsao C.-C."/>
            <person name="Gorovsky M.A."/>
            <person name="Keeling P.J."/>
            <person name="Waller R.F."/>
            <person name="Patron N.J."/>
            <person name="Cherry J.M."/>
            <person name="Stover N.A."/>
            <person name="Krieger C.J."/>
            <person name="del Toro C."/>
            <person name="Ryder H.F."/>
            <person name="Williamson S.C."/>
            <person name="Barbeau R.A."/>
            <person name="Hamilton E.P."/>
            <person name="Orias E."/>
        </authorList>
    </citation>
    <scope>NUCLEOTIDE SEQUENCE [LARGE SCALE GENOMIC DNA]</scope>
    <source>
        <strain evidence="9">SB210</strain>
    </source>
</reference>
<dbReference type="KEGG" id="tet:TTHERM_000531841"/>
<evidence type="ECO:0000256" key="5">
    <source>
        <dbReference type="SAM" id="MobiDB-lite"/>
    </source>
</evidence>
<sequence length="312" mass="36884">MNRIKIFKKPLPFICLLINGFIITNYWFEQIKNQRIIAKELANDPNRVIEGEYWRLFTSFLTHKTIYQLLLSSYLLIMEGAAFENLIGSVTYLVLFLVKMFLVSVTYCIWYLGLKQILKYNDELINPLAEGAWMVILSDLVSRTFANPNELRIFKTITNKFYTLILLLIAFFVSYLGVHVLAIIAIAFIEHKCFNGLIIRPYKSHIKCVEKYTFFLIFKHLFKFCFVSVDDVNQNFFRLESTDQFEAVQQQNQVSVNESFYGNSNYQGKLAIQQSYYSQDVKRWKEEDFDENLNDDVENPQQKREEIEVEMQ</sequence>
<dbReference type="Pfam" id="PF01694">
    <property type="entry name" value="Rhomboid"/>
    <property type="match status" value="1"/>
</dbReference>
<proteinExistence type="predicted"/>
<comment type="subcellular location">
    <subcellularLocation>
        <location evidence="1">Membrane</location>
        <topology evidence="1">Multi-pass membrane protein</topology>
    </subcellularLocation>
</comment>
<organism evidence="8 9">
    <name type="scientific">Tetrahymena thermophila (strain SB210)</name>
    <dbReference type="NCBI Taxonomy" id="312017"/>
    <lineage>
        <taxon>Eukaryota</taxon>
        <taxon>Sar</taxon>
        <taxon>Alveolata</taxon>
        <taxon>Ciliophora</taxon>
        <taxon>Intramacronucleata</taxon>
        <taxon>Oligohymenophorea</taxon>
        <taxon>Hymenostomatida</taxon>
        <taxon>Tetrahymenina</taxon>
        <taxon>Tetrahymenidae</taxon>
        <taxon>Tetrahymena</taxon>
    </lineage>
</organism>
<feature type="transmembrane region" description="Helical" evidence="6">
    <location>
        <begin position="161"/>
        <end position="189"/>
    </location>
</feature>
<evidence type="ECO:0000256" key="2">
    <source>
        <dbReference type="ARBA" id="ARBA00022692"/>
    </source>
</evidence>
<evidence type="ECO:0000256" key="3">
    <source>
        <dbReference type="ARBA" id="ARBA00022989"/>
    </source>
</evidence>
<dbReference type="InterPro" id="IPR035952">
    <property type="entry name" value="Rhomboid-like_sf"/>
</dbReference>
<feature type="domain" description="Peptidase S54 rhomboid" evidence="7">
    <location>
        <begin position="51"/>
        <end position="170"/>
    </location>
</feature>
<dbReference type="GO" id="GO:0016020">
    <property type="term" value="C:membrane"/>
    <property type="evidence" value="ECO:0007669"/>
    <property type="project" value="UniProtKB-SubCell"/>
</dbReference>
<protein>
    <submittedName>
        <fullName evidence="8">S54 family peptidase</fullName>
    </submittedName>
</protein>
<dbReference type="Proteomes" id="UP000009168">
    <property type="component" value="Unassembled WGS sequence"/>
</dbReference>
<feature type="compositionally biased region" description="Acidic residues" evidence="5">
    <location>
        <begin position="289"/>
        <end position="298"/>
    </location>
</feature>
<dbReference type="GeneID" id="24439436"/>
<evidence type="ECO:0000259" key="7">
    <source>
        <dbReference type="Pfam" id="PF01694"/>
    </source>
</evidence>
<feature type="transmembrane region" description="Helical" evidence="6">
    <location>
        <begin position="65"/>
        <end position="83"/>
    </location>
</feature>
<evidence type="ECO:0000256" key="1">
    <source>
        <dbReference type="ARBA" id="ARBA00004141"/>
    </source>
</evidence>
<dbReference type="InterPro" id="IPR022764">
    <property type="entry name" value="Peptidase_S54_rhomboid_dom"/>
</dbReference>
<evidence type="ECO:0000256" key="6">
    <source>
        <dbReference type="SAM" id="Phobius"/>
    </source>
</evidence>
<keyword evidence="2 6" id="KW-0812">Transmembrane</keyword>
<dbReference type="SUPFAM" id="SSF144091">
    <property type="entry name" value="Rhomboid-like"/>
    <property type="match status" value="1"/>
</dbReference>
<name>W7WYG9_TETTS</name>
<dbReference type="EMBL" id="GG662455">
    <property type="protein sequence ID" value="EWS71910.1"/>
    <property type="molecule type" value="Genomic_DNA"/>
</dbReference>
<gene>
    <name evidence="8" type="ORF">TTHERM_000531841</name>
</gene>
<feature type="transmembrane region" description="Helical" evidence="6">
    <location>
        <begin position="90"/>
        <end position="112"/>
    </location>
</feature>
<keyword evidence="4 6" id="KW-0472">Membrane</keyword>
<dbReference type="RefSeq" id="XP_012655539.1">
    <property type="nucleotide sequence ID" value="XM_012800085.1"/>
</dbReference>
<accession>W7WYG9</accession>
<dbReference type="Gene3D" id="1.20.1540.10">
    <property type="entry name" value="Rhomboid-like"/>
    <property type="match status" value="1"/>
</dbReference>
<dbReference type="InParanoid" id="W7WYG9"/>
<keyword evidence="9" id="KW-1185">Reference proteome</keyword>
<evidence type="ECO:0000256" key="4">
    <source>
        <dbReference type="ARBA" id="ARBA00023136"/>
    </source>
</evidence>
<feature type="region of interest" description="Disordered" evidence="5">
    <location>
        <begin position="289"/>
        <end position="312"/>
    </location>
</feature>
<keyword evidence="3 6" id="KW-1133">Transmembrane helix</keyword>
<evidence type="ECO:0000313" key="9">
    <source>
        <dbReference type="Proteomes" id="UP000009168"/>
    </source>
</evidence>
<feature type="transmembrane region" description="Helical" evidence="6">
    <location>
        <begin position="12"/>
        <end position="28"/>
    </location>
</feature>